<dbReference type="InterPro" id="IPR006195">
    <property type="entry name" value="aa-tRNA-synth_II"/>
</dbReference>
<feature type="binding site" evidence="7">
    <location>
        <position position="223"/>
    </location>
    <ligand>
        <name>ATP</name>
        <dbReference type="ChEBI" id="CHEBI:30616"/>
    </ligand>
</feature>
<sequence>MLRTHTCGELRKEHAGSEVTLSGWIRSIRDHNHFAFVNLTDRYGFCQVYFDENLKPQLEKEAYVQLKGEVKARPEKEINPNMATGEIEVICKEMKILSRSKVLPFELFDKIDVKEETRLKYRFLDMRRPQMIERLTMRSKIASAIRKAFEEMSFLEVETPVLVRSTPEGSRDFVVPSRVHHGKFYALPQSPQLYKQMLMIGGLDRYYQFARCFRDEDARRDRQLVHTQVDVEMATTQQEDVFRAVEHVMKTIFSDVLDVELKTPFPTYTYDEVMARFGIDKPDMRFGMELIDCGEAVSESGFVLFENALKDGATIKGIVAPGCAAYSRKQVSKLEKYIHQFQAKGLVAFKVKDGKLEGSPVKKMSEESVQKLYEKAAAQDGDLLLLCVGKSDIVHRSLGELRNYLARELNLIPEGEYNFLWVIDFPLFEWDEEANSWTPMHHMFSMPKDEFIENFEENPGDVKAQLYDLVLNGVELGSGSIRISYPEIQKRVMNLVGMSEEEAQKKFGFLLDAYQYASPPHGGIGMGFDNLVMTMLQLENIREVIAYPNASNGMFLYDGSPTPIECEQLDELHLNVVEKEEDEEANNEKSSEE</sequence>
<evidence type="ECO:0000256" key="5">
    <source>
        <dbReference type="ARBA" id="ARBA00022917"/>
    </source>
</evidence>
<comment type="similarity">
    <text evidence="1 7">Belongs to the class-II aminoacyl-tRNA synthetase family. Type 1 subfamily.</text>
</comment>
<dbReference type="InterPro" id="IPR047090">
    <property type="entry name" value="AspRS_core"/>
</dbReference>
<dbReference type="Pfam" id="PF02938">
    <property type="entry name" value="GAD"/>
    <property type="match status" value="1"/>
</dbReference>
<dbReference type="AlphaFoldDB" id="A0A5S9F502"/>
<evidence type="ECO:0000256" key="2">
    <source>
        <dbReference type="ARBA" id="ARBA00022598"/>
    </source>
</evidence>
<evidence type="ECO:0000256" key="3">
    <source>
        <dbReference type="ARBA" id="ARBA00022741"/>
    </source>
</evidence>
<dbReference type="GO" id="GO:0005524">
    <property type="term" value="F:ATP binding"/>
    <property type="evidence" value="ECO:0007669"/>
    <property type="project" value="UniProtKB-UniRule"/>
</dbReference>
<feature type="binding site" evidence="7">
    <location>
        <position position="441"/>
    </location>
    <ligand>
        <name>L-aspartate</name>
        <dbReference type="ChEBI" id="CHEBI:29991"/>
    </ligand>
</feature>
<dbReference type="KEGG" id="uam:UABAM_03512"/>
<dbReference type="RefSeq" id="WP_151969268.1">
    <property type="nucleotide sequence ID" value="NZ_AP019860.1"/>
</dbReference>
<dbReference type="NCBIfam" id="NF001750">
    <property type="entry name" value="PRK00476.1"/>
    <property type="match status" value="1"/>
</dbReference>
<dbReference type="Pfam" id="PF01336">
    <property type="entry name" value="tRNA_anti-codon"/>
    <property type="match status" value="1"/>
</dbReference>
<feature type="binding site" evidence="7">
    <location>
        <position position="168"/>
    </location>
    <ligand>
        <name>L-aspartate</name>
        <dbReference type="ChEBI" id="CHEBI:29991"/>
    </ligand>
</feature>
<dbReference type="PANTHER" id="PTHR22594:SF5">
    <property type="entry name" value="ASPARTATE--TRNA LIGASE, MITOCHONDRIAL"/>
    <property type="match status" value="1"/>
</dbReference>
<dbReference type="HAMAP" id="MF_00044">
    <property type="entry name" value="Asp_tRNA_synth_type1"/>
    <property type="match status" value="1"/>
</dbReference>
<dbReference type="InterPro" id="IPR045864">
    <property type="entry name" value="aa-tRNA-synth_II/BPL/LPL"/>
</dbReference>
<dbReference type="SUPFAM" id="SSF55261">
    <property type="entry name" value="GAD domain-like"/>
    <property type="match status" value="1"/>
</dbReference>
<dbReference type="SUPFAM" id="SSF55681">
    <property type="entry name" value="Class II aaRS and biotin synthetases"/>
    <property type="match status" value="1"/>
</dbReference>
<feature type="binding site" evidence="7">
    <location>
        <position position="214"/>
    </location>
    <ligand>
        <name>L-aspartate</name>
        <dbReference type="ChEBI" id="CHEBI:29991"/>
    </ligand>
</feature>
<comment type="subcellular location">
    <subcellularLocation>
        <location evidence="7">Cytoplasm</location>
    </subcellularLocation>
</comment>
<keyword evidence="5 7" id="KW-0648">Protein biosynthesis</keyword>
<dbReference type="Pfam" id="PF00152">
    <property type="entry name" value="tRNA-synt_2"/>
    <property type="match status" value="1"/>
</dbReference>
<dbReference type="PROSITE" id="PS50862">
    <property type="entry name" value="AA_TRNA_LIGASE_II"/>
    <property type="match status" value="1"/>
</dbReference>
<comment type="function">
    <text evidence="7">Aspartyl-tRNA synthetase with relaxed tRNA specificity since it is able to aspartylate not only its cognate tRNA(Asp) but also tRNA(Asn). Reaction proceeds in two steps: L-aspartate is first activated by ATP to form Asp-AMP and then transferred to the acceptor end of tRNA(Asp/Asn).</text>
</comment>
<dbReference type="EMBL" id="AP019860">
    <property type="protein sequence ID" value="BBM85149.1"/>
    <property type="molecule type" value="Genomic_DNA"/>
</dbReference>
<dbReference type="PRINTS" id="PR01042">
    <property type="entry name" value="TRNASYNTHASP"/>
</dbReference>
<proteinExistence type="inferred from homology"/>
<comment type="subunit">
    <text evidence="7">Homodimer.</text>
</comment>
<dbReference type="OrthoDB" id="9802326at2"/>
<dbReference type="GO" id="GO:0006422">
    <property type="term" value="P:aspartyl-tRNA aminoacylation"/>
    <property type="evidence" value="ECO:0007669"/>
    <property type="project" value="UniProtKB-UniRule"/>
</dbReference>
<dbReference type="InterPro" id="IPR047089">
    <property type="entry name" value="Asp-tRNA-ligase_1_N"/>
</dbReference>
<feature type="binding site" evidence="7">
    <location>
        <position position="475"/>
    </location>
    <ligand>
        <name>ATP</name>
        <dbReference type="ChEBI" id="CHEBI:30616"/>
    </ligand>
</feature>
<dbReference type="Gene3D" id="2.40.50.140">
    <property type="entry name" value="Nucleic acid-binding proteins"/>
    <property type="match status" value="1"/>
</dbReference>
<keyword evidence="4 7" id="KW-0067">ATP-binding</keyword>
<dbReference type="NCBIfam" id="TIGR00459">
    <property type="entry name" value="aspS_bact"/>
    <property type="match status" value="1"/>
</dbReference>
<comment type="caution">
    <text evidence="7">Lacks conserved residue(s) required for the propagation of feature annotation.</text>
</comment>
<feature type="region of interest" description="Aspartate" evidence="7">
    <location>
        <begin position="192"/>
        <end position="195"/>
    </location>
</feature>
<feature type="binding site" evidence="7">
    <location>
        <begin position="214"/>
        <end position="216"/>
    </location>
    <ligand>
        <name>ATP</name>
        <dbReference type="ChEBI" id="CHEBI:30616"/>
    </ligand>
</feature>
<dbReference type="CDD" id="cd04317">
    <property type="entry name" value="EcAspRS_like_N"/>
    <property type="match status" value="1"/>
</dbReference>
<dbReference type="Gene3D" id="3.30.930.10">
    <property type="entry name" value="Bira Bifunctional Protein, Domain 2"/>
    <property type="match status" value="1"/>
</dbReference>
<feature type="binding site" evidence="7">
    <location>
        <position position="482"/>
    </location>
    <ligand>
        <name>L-aspartate</name>
        <dbReference type="ChEBI" id="CHEBI:29991"/>
    </ligand>
</feature>
<dbReference type="EC" id="6.1.1.23" evidence="7"/>
<dbReference type="Gene3D" id="3.30.1360.30">
    <property type="entry name" value="GAD-like domain"/>
    <property type="match status" value="1"/>
</dbReference>
<evidence type="ECO:0000256" key="4">
    <source>
        <dbReference type="ARBA" id="ARBA00022840"/>
    </source>
</evidence>
<gene>
    <name evidence="7" type="primary">aspS</name>
    <name evidence="9" type="ORF">UABAM_03512</name>
</gene>
<dbReference type="PANTHER" id="PTHR22594">
    <property type="entry name" value="ASPARTYL/LYSYL-TRNA SYNTHETASE"/>
    <property type="match status" value="1"/>
</dbReference>
<dbReference type="GO" id="GO:0003676">
    <property type="term" value="F:nucleic acid binding"/>
    <property type="evidence" value="ECO:0007669"/>
    <property type="project" value="InterPro"/>
</dbReference>
<protein>
    <recommendedName>
        <fullName evidence="7">Aspartate--tRNA(Asp/Asn) ligase</fullName>
        <ecNumber evidence="7">6.1.1.23</ecNumber>
    </recommendedName>
    <alternativeName>
        <fullName evidence="7">Aspartyl-tRNA synthetase</fullName>
        <shortName evidence="7">AspRS</shortName>
    </alternativeName>
    <alternativeName>
        <fullName evidence="7">Non-discriminating aspartyl-tRNA synthetase</fullName>
        <shortName evidence="7">ND-AspRS</shortName>
    </alternativeName>
</protein>
<keyword evidence="10" id="KW-1185">Reference proteome</keyword>
<keyword evidence="6 7" id="KW-0030">Aminoacyl-tRNA synthetase</keyword>
<dbReference type="InterPro" id="IPR004364">
    <property type="entry name" value="Aa-tRNA-synt_II"/>
</dbReference>
<dbReference type="InterPro" id="IPR029351">
    <property type="entry name" value="GAD_dom"/>
</dbReference>
<dbReference type="GO" id="GO:0050560">
    <property type="term" value="F:aspartate-tRNA(Asn) ligase activity"/>
    <property type="evidence" value="ECO:0007669"/>
    <property type="project" value="UniProtKB-EC"/>
</dbReference>
<feature type="site" description="Important for tRNA non-discrimination" evidence="7">
    <location>
        <position position="31"/>
    </location>
</feature>
<dbReference type="GO" id="GO:0004815">
    <property type="term" value="F:aspartate-tRNA ligase activity"/>
    <property type="evidence" value="ECO:0007669"/>
    <property type="project" value="UniProtKB-UniRule"/>
</dbReference>
<organism evidence="9 10">
    <name type="scientific">Uabimicrobium amorphum</name>
    <dbReference type="NCBI Taxonomy" id="2596890"/>
    <lineage>
        <taxon>Bacteria</taxon>
        <taxon>Pseudomonadati</taxon>
        <taxon>Planctomycetota</taxon>
        <taxon>Candidatus Uabimicrobiia</taxon>
        <taxon>Candidatus Uabimicrobiales</taxon>
        <taxon>Candidatus Uabimicrobiaceae</taxon>
        <taxon>Candidatus Uabimicrobium</taxon>
    </lineage>
</organism>
<comment type="catalytic activity">
    <reaction evidence="7">
        <text>tRNA(Asx) + L-aspartate + ATP = L-aspartyl-tRNA(Asx) + AMP + diphosphate</text>
        <dbReference type="Rhea" id="RHEA:18349"/>
        <dbReference type="Rhea" id="RHEA-COMP:9710"/>
        <dbReference type="Rhea" id="RHEA-COMP:9711"/>
        <dbReference type="ChEBI" id="CHEBI:29991"/>
        <dbReference type="ChEBI" id="CHEBI:30616"/>
        <dbReference type="ChEBI" id="CHEBI:33019"/>
        <dbReference type="ChEBI" id="CHEBI:78442"/>
        <dbReference type="ChEBI" id="CHEBI:78516"/>
        <dbReference type="ChEBI" id="CHEBI:456215"/>
        <dbReference type="EC" id="6.1.1.23"/>
    </reaction>
</comment>
<dbReference type="GO" id="GO:0005737">
    <property type="term" value="C:cytoplasm"/>
    <property type="evidence" value="ECO:0007669"/>
    <property type="project" value="UniProtKB-SubCell"/>
</dbReference>
<accession>A0A5S9F502</accession>
<keyword evidence="3 7" id="KW-0547">Nucleotide-binding</keyword>
<dbReference type="Proteomes" id="UP000326354">
    <property type="component" value="Chromosome"/>
</dbReference>
<keyword evidence="7" id="KW-0963">Cytoplasm</keyword>
<reference evidence="9 10" key="1">
    <citation type="submission" date="2019-08" db="EMBL/GenBank/DDBJ databases">
        <title>Complete genome sequence of Candidatus Uab amorphum.</title>
        <authorList>
            <person name="Shiratori T."/>
            <person name="Suzuki S."/>
            <person name="Kakizawa Y."/>
            <person name="Ishida K."/>
        </authorList>
    </citation>
    <scope>NUCLEOTIDE SEQUENCE [LARGE SCALE GENOMIC DNA]</scope>
    <source>
        <strain evidence="9 10">SRT547</strain>
    </source>
</reference>
<dbReference type="InterPro" id="IPR002312">
    <property type="entry name" value="Asp/Asn-tRNA-synth_IIb"/>
</dbReference>
<keyword evidence="2 7" id="KW-0436">Ligase</keyword>
<evidence type="ECO:0000313" key="9">
    <source>
        <dbReference type="EMBL" id="BBM85149.1"/>
    </source>
</evidence>
<evidence type="ECO:0000259" key="8">
    <source>
        <dbReference type="PROSITE" id="PS50862"/>
    </source>
</evidence>
<evidence type="ECO:0000256" key="1">
    <source>
        <dbReference type="ARBA" id="ARBA00006303"/>
    </source>
</evidence>
<dbReference type="CDD" id="cd00777">
    <property type="entry name" value="AspRS_core"/>
    <property type="match status" value="1"/>
</dbReference>
<evidence type="ECO:0000313" key="10">
    <source>
        <dbReference type="Proteomes" id="UP000326354"/>
    </source>
</evidence>
<evidence type="ECO:0000256" key="6">
    <source>
        <dbReference type="ARBA" id="ARBA00023146"/>
    </source>
</evidence>
<dbReference type="InterPro" id="IPR012340">
    <property type="entry name" value="NA-bd_OB-fold"/>
</dbReference>
<evidence type="ECO:0000256" key="7">
    <source>
        <dbReference type="HAMAP-Rule" id="MF_00044"/>
    </source>
</evidence>
<feature type="domain" description="Aminoacyl-transfer RNA synthetases class-II family profile" evidence="8">
    <location>
        <begin position="135"/>
        <end position="548"/>
    </location>
</feature>
<dbReference type="SUPFAM" id="SSF50249">
    <property type="entry name" value="Nucleic acid-binding proteins"/>
    <property type="match status" value="1"/>
</dbReference>
<name>A0A5S9F502_UABAM</name>
<dbReference type="InterPro" id="IPR004365">
    <property type="entry name" value="NA-bd_OB_tRNA"/>
</dbReference>
<dbReference type="InterPro" id="IPR004524">
    <property type="entry name" value="Asp-tRNA-ligase_1"/>
</dbReference>
<dbReference type="InterPro" id="IPR004115">
    <property type="entry name" value="GAD-like_sf"/>
</dbReference>